<reference evidence="1" key="1">
    <citation type="submission" date="2021-01" db="EMBL/GenBank/DDBJ databases">
        <authorList>
            <consortium name="Genoscope - CEA"/>
            <person name="William W."/>
        </authorList>
    </citation>
    <scope>NUCLEOTIDE SEQUENCE</scope>
</reference>
<protein>
    <submittedName>
        <fullName evidence="1">Uncharacterized protein</fullName>
    </submittedName>
</protein>
<name>A0A8S1PLS2_PARPR</name>
<gene>
    <name evidence="1" type="ORF">PPRIM_AZ9-3.1.T1220070</name>
</gene>
<sequence length="109" mass="13060">MKQDSKRHKTLYYKLSSEIRQTLIHLICLKGLKIKEAAQQLNIKYAKAKFIFYYYRNNMIRNKQNLDQSKRCMYKTITKEIIVFRIISQIAGEYVNSKIVQQTMTQSLM</sequence>
<dbReference type="OMA" id="NNMIRNK"/>
<comment type="caution">
    <text evidence="1">The sequence shown here is derived from an EMBL/GenBank/DDBJ whole genome shotgun (WGS) entry which is preliminary data.</text>
</comment>
<dbReference type="AlphaFoldDB" id="A0A8S1PLS2"/>
<proteinExistence type="predicted"/>
<accession>A0A8S1PLS2</accession>
<dbReference type="EMBL" id="CAJJDM010000125">
    <property type="protein sequence ID" value="CAD8103861.1"/>
    <property type="molecule type" value="Genomic_DNA"/>
</dbReference>
<evidence type="ECO:0000313" key="1">
    <source>
        <dbReference type="EMBL" id="CAD8103861.1"/>
    </source>
</evidence>
<evidence type="ECO:0000313" key="2">
    <source>
        <dbReference type="Proteomes" id="UP000688137"/>
    </source>
</evidence>
<organism evidence="1 2">
    <name type="scientific">Paramecium primaurelia</name>
    <dbReference type="NCBI Taxonomy" id="5886"/>
    <lineage>
        <taxon>Eukaryota</taxon>
        <taxon>Sar</taxon>
        <taxon>Alveolata</taxon>
        <taxon>Ciliophora</taxon>
        <taxon>Intramacronucleata</taxon>
        <taxon>Oligohymenophorea</taxon>
        <taxon>Peniculida</taxon>
        <taxon>Parameciidae</taxon>
        <taxon>Paramecium</taxon>
    </lineage>
</organism>
<keyword evidence="2" id="KW-1185">Reference proteome</keyword>
<dbReference type="Proteomes" id="UP000688137">
    <property type="component" value="Unassembled WGS sequence"/>
</dbReference>